<dbReference type="OrthoDB" id="6019958at2759"/>
<dbReference type="InterPro" id="IPR016576">
    <property type="entry name" value="Ribosomal_mL63"/>
</dbReference>
<dbReference type="GO" id="GO:0032543">
    <property type="term" value="P:mitochondrial translation"/>
    <property type="evidence" value="ECO:0007669"/>
    <property type="project" value="TreeGrafter"/>
</dbReference>
<keyword evidence="2" id="KW-1185">Reference proteome</keyword>
<proteinExistence type="predicted"/>
<dbReference type="PANTHER" id="PTHR14520">
    <property type="entry name" value="MITOCHONDRIAL RIBOSOMAL PROTEIN 63"/>
    <property type="match status" value="1"/>
</dbReference>
<dbReference type="PANTHER" id="PTHR14520:SF4">
    <property type="entry name" value="LARGE RIBOSOMAL SUBUNIT PROTEIN ML63"/>
    <property type="match status" value="1"/>
</dbReference>
<evidence type="ECO:0000313" key="1">
    <source>
        <dbReference type="EMBL" id="CAD7086658.1"/>
    </source>
</evidence>
<dbReference type="EMBL" id="LR899012">
    <property type="protein sequence ID" value="CAD7086658.1"/>
    <property type="molecule type" value="Genomic_DNA"/>
</dbReference>
<organism evidence="1 2">
    <name type="scientific">Hermetia illucens</name>
    <name type="common">Black soldier fly</name>
    <dbReference type="NCBI Taxonomy" id="343691"/>
    <lineage>
        <taxon>Eukaryota</taxon>
        <taxon>Metazoa</taxon>
        <taxon>Ecdysozoa</taxon>
        <taxon>Arthropoda</taxon>
        <taxon>Hexapoda</taxon>
        <taxon>Insecta</taxon>
        <taxon>Pterygota</taxon>
        <taxon>Neoptera</taxon>
        <taxon>Endopterygota</taxon>
        <taxon>Diptera</taxon>
        <taxon>Brachycera</taxon>
        <taxon>Stratiomyomorpha</taxon>
        <taxon>Stratiomyidae</taxon>
        <taxon>Hermetiinae</taxon>
        <taxon>Hermetia</taxon>
    </lineage>
</organism>
<dbReference type="GO" id="GO:0003735">
    <property type="term" value="F:structural constituent of ribosome"/>
    <property type="evidence" value="ECO:0007669"/>
    <property type="project" value="TreeGrafter"/>
</dbReference>
<sequence>MRLSLVLFFKRTVPGHIFRGKRRLVKPVSKQAMNTLIEEYEQQEANMLLLRHPYLTREESAGHAKALGKHELFLKVKQEQLTALKMKPHVTLEDRLLHLRVQEKWD</sequence>
<accession>A0A7R8UTG4</accession>
<evidence type="ECO:0000313" key="2">
    <source>
        <dbReference type="Proteomes" id="UP000594454"/>
    </source>
</evidence>
<dbReference type="GO" id="GO:0005761">
    <property type="term" value="C:mitochondrial ribosome"/>
    <property type="evidence" value="ECO:0007669"/>
    <property type="project" value="InterPro"/>
</dbReference>
<reference evidence="1 2" key="1">
    <citation type="submission" date="2020-11" db="EMBL/GenBank/DDBJ databases">
        <authorList>
            <person name="Wallbank WR R."/>
            <person name="Pardo Diaz C."/>
            <person name="Kozak K."/>
            <person name="Martin S."/>
            <person name="Jiggins C."/>
            <person name="Moest M."/>
            <person name="Warren A I."/>
            <person name="Generalovic N T."/>
            <person name="Byers J.R.P. K."/>
            <person name="Montejo-Kovacevich G."/>
            <person name="Yen C E."/>
        </authorList>
    </citation>
    <scope>NUCLEOTIDE SEQUENCE [LARGE SCALE GENOMIC DNA]</scope>
</reference>
<dbReference type="FunCoup" id="A0A7R8UTG4">
    <property type="interactions" value="134"/>
</dbReference>
<protein>
    <recommendedName>
        <fullName evidence="3">Ribosomal protein 63, mitochondrial</fullName>
    </recommendedName>
</protein>
<evidence type="ECO:0008006" key="3">
    <source>
        <dbReference type="Google" id="ProtNLM"/>
    </source>
</evidence>
<dbReference type="Proteomes" id="UP000594454">
    <property type="component" value="Chromosome 4"/>
</dbReference>
<name>A0A7R8UTG4_HERIL</name>
<gene>
    <name evidence="1" type="ORF">HERILL_LOCUS9415</name>
</gene>
<dbReference type="AlphaFoldDB" id="A0A7R8UTG4"/>
<dbReference type="InParanoid" id="A0A7R8UTG4"/>
<dbReference type="OMA" id="EHIMFLL"/>
<dbReference type="Pfam" id="PF14978">
    <property type="entry name" value="MRP-63"/>
    <property type="match status" value="1"/>
</dbReference>